<protein>
    <submittedName>
        <fullName evidence="1">Uncharacterized protein</fullName>
    </submittedName>
</protein>
<sequence length="1115" mass="124018">MSNVPLSSSSRSRRSRAQASSRPRSPSHQPHYQPSIANSSVHADAAYHQDRFGSSRGPHSSTTQHFSQSSSFPLRNQPTSTTSTIFGVEPDPSSTALSTLIQDISSFTISDRATSLPLTPTVGGTSYPGQRRGHGYLPPHFDSSVLVGQQQQQHQLAFTPPLLAGHSVQASQEPYHHQTGTAAHREPFPVAQIPDSPSLQRSHAFAAPAPQHQRHPEIFTSSEQPRPTLSRPIVRAPLHYNALASTSPTSRILRGVDPSPRIPTPPFAPHLPPSPISVPARISETSARTSQPMRRSYSIPEPRSYPTPISRRGSMPFERPEPDLRPHHLSHFAYQPQFTQQPGTIPNLRSFDDIEHSELSSSPPEGTQPFVVPSRYRGSPSSSPNLRPFDDIEHSELSSSFPEDTPPFIVPSRYRGSPSSPPNLRPFDDIEHSELSSSFLEDTPPFIVPSRYRGSPSPAPHRRSPSIDLEDSDWDDYHRLGFSTSPRPPMPPQEWHDPDSFPPPSAMPKRLRGTFHRRVRQGFWNRRGDHLTEGGYVVYAPLDRIYPPELADYPVVGYMNHRGEFIKADRMQRELLTSRPLYGLPPLDSYEQFDPFVLYLHPNHTLLYSPHIGVDWQALRHQPSISNSSTHTESPAPSNYKERQPNSPNYSESSSPSVSHRKSYSSFQKLSFSLQNQSPATTCTILETEPEPSSTAPSTPTRKPIQEFNSLTIDDRAASLRLTHTTVGGTPHQGLRRELGHDLPSHVHPSVPTAQQQQPFATANDTGLDITPTPSPPADHPAQVTQQPSYHQTATAPQRQPSPAPQLQSLPPQPIPNSKALQSNHALAAPTALRPGHPEAFTSVTQLRPTFPVDIVRTPNHYRYGPQPIVPSPVIPNPLTAPRGFPFLTPAPSRIAEASAKTLRPMQPSSSIQEALAVSRQGLVLSDPEPHSRDLSHSAYLAQFPQQPRTIPNPRLFGTVESNSSEPTVVVVARSLSPLFIPARQPPCLPDPADRHNQRSSSPPPILPQERRDPGMSMPWKEITQGDHRRIVRWGFWNRRGDFLTADDHVVHAPPHHAYPLELEHYPAVTEGYMDHDGNFVKYDSTRKVFPASLPRGWRKPPLIPYEKFVVHVYL</sequence>
<keyword evidence="2" id="KW-1185">Reference proteome</keyword>
<dbReference type="EMBL" id="JAGFNK010000147">
    <property type="protein sequence ID" value="KAI9464833.1"/>
    <property type="molecule type" value="Genomic_DNA"/>
</dbReference>
<name>A0ACC0U765_9AGAM</name>
<comment type="caution">
    <text evidence="1">The sequence shown here is derived from an EMBL/GenBank/DDBJ whole genome shotgun (WGS) entry which is preliminary data.</text>
</comment>
<evidence type="ECO:0000313" key="2">
    <source>
        <dbReference type="Proteomes" id="UP001207468"/>
    </source>
</evidence>
<evidence type="ECO:0000313" key="1">
    <source>
        <dbReference type="EMBL" id="KAI9464833.1"/>
    </source>
</evidence>
<accession>A0ACC0U765</accession>
<reference evidence="1" key="1">
    <citation type="submission" date="2021-03" db="EMBL/GenBank/DDBJ databases">
        <title>Evolutionary priming and transition to the ectomycorrhizal habit in an iconic lineage of mushroom-forming fungi: is preadaptation a requirement?</title>
        <authorList>
            <consortium name="DOE Joint Genome Institute"/>
            <person name="Looney B.P."/>
            <person name="Miyauchi S."/>
            <person name="Morin E."/>
            <person name="Drula E."/>
            <person name="Courty P.E."/>
            <person name="Chicoki N."/>
            <person name="Fauchery L."/>
            <person name="Kohler A."/>
            <person name="Kuo A."/>
            <person name="LaButti K."/>
            <person name="Pangilinan J."/>
            <person name="Lipzen A."/>
            <person name="Riley R."/>
            <person name="Andreopoulos W."/>
            <person name="He G."/>
            <person name="Johnson J."/>
            <person name="Barry K.W."/>
            <person name="Grigoriev I.V."/>
            <person name="Nagy L."/>
            <person name="Hibbett D."/>
            <person name="Henrissat B."/>
            <person name="Matheny P.B."/>
            <person name="Labbe J."/>
            <person name="Martin A.F."/>
        </authorList>
    </citation>
    <scope>NUCLEOTIDE SEQUENCE</scope>
    <source>
        <strain evidence="1">BPL698</strain>
    </source>
</reference>
<proteinExistence type="predicted"/>
<dbReference type="Proteomes" id="UP001207468">
    <property type="component" value="Unassembled WGS sequence"/>
</dbReference>
<gene>
    <name evidence="1" type="ORF">F5148DRAFT_1150127</name>
</gene>
<organism evidence="1 2">
    <name type="scientific">Russula earlei</name>
    <dbReference type="NCBI Taxonomy" id="71964"/>
    <lineage>
        <taxon>Eukaryota</taxon>
        <taxon>Fungi</taxon>
        <taxon>Dikarya</taxon>
        <taxon>Basidiomycota</taxon>
        <taxon>Agaricomycotina</taxon>
        <taxon>Agaricomycetes</taxon>
        <taxon>Russulales</taxon>
        <taxon>Russulaceae</taxon>
        <taxon>Russula</taxon>
    </lineage>
</organism>